<evidence type="ECO:0000256" key="6">
    <source>
        <dbReference type="ARBA" id="ARBA00023136"/>
    </source>
</evidence>
<keyword evidence="4 8" id="KW-0812">Transmembrane</keyword>
<evidence type="ECO:0000256" key="1">
    <source>
        <dbReference type="ARBA" id="ARBA00004141"/>
    </source>
</evidence>
<comment type="subcellular location">
    <subcellularLocation>
        <location evidence="1">Membrane</location>
        <topology evidence="1">Multi-pass membrane protein</topology>
    </subcellularLocation>
</comment>
<gene>
    <name evidence="9" type="ORF">CISG_10420</name>
</gene>
<feature type="transmembrane region" description="Helical" evidence="8">
    <location>
        <begin position="66"/>
        <end position="83"/>
    </location>
</feature>
<dbReference type="GO" id="GO:0005886">
    <property type="term" value="C:plasma membrane"/>
    <property type="evidence" value="ECO:0007669"/>
    <property type="project" value="TreeGrafter"/>
</dbReference>
<evidence type="ECO:0000256" key="7">
    <source>
        <dbReference type="SAM" id="MobiDB-lite"/>
    </source>
</evidence>
<dbReference type="PANTHER" id="PTHR42810:SF4">
    <property type="entry name" value="URIC ACID TRANSPORTER UACT"/>
    <property type="match status" value="1"/>
</dbReference>
<dbReference type="Proteomes" id="UP000054559">
    <property type="component" value="Unassembled WGS sequence"/>
</dbReference>
<name>A0A0J8QTD3_COCIT</name>
<proteinExistence type="inferred from homology"/>
<evidence type="ECO:0000313" key="10">
    <source>
        <dbReference type="Proteomes" id="UP000054559"/>
    </source>
</evidence>
<keyword evidence="5 8" id="KW-1133">Transmembrane helix</keyword>
<dbReference type="InterPro" id="IPR006043">
    <property type="entry name" value="NCS2"/>
</dbReference>
<dbReference type="PANTHER" id="PTHR42810">
    <property type="entry name" value="PURINE PERMEASE C1399.01C-RELATED"/>
    <property type="match status" value="1"/>
</dbReference>
<accession>A0A0J8QTD3</accession>
<feature type="transmembrane region" description="Helical" evidence="8">
    <location>
        <begin position="33"/>
        <end position="54"/>
    </location>
</feature>
<dbReference type="AlphaFoldDB" id="A0A0J8QTD3"/>
<feature type="region of interest" description="Disordered" evidence="7">
    <location>
        <begin position="1"/>
        <end position="21"/>
    </location>
</feature>
<evidence type="ECO:0000313" key="9">
    <source>
        <dbReference type="EMBL" id="KMU76119.1"/>
    </source>
</evidence>
<protein>
    <submittedName>
        <fullName evidence="9">Permease</fullName>
    </submittedName>
</protein>
<dbReference type="GO" id="GO:0042907">
    <property type="term" value="F:xanthine transmembrane transporter activity"/>
    <property type="evidence" value="ECO:0007669"/>
    <property type="project" value="TreeGrafter"/>
</dbReference>
<comment type="similarity">
    <text evidence="2">Belongs to the nucleobase:cation symporter-2 (NCS2) (TC 2.A.40) family.</text>
</comment>
<dbReference type="EMBL" id="DS268402">
    <property type="protein sequence ID" value="KMU76119.1"/>
    <property type="molecule type" value="Genomic_DNA"/>
</dbReference>
<keyword evidence="3" id="KW-0813">Transport</keyword>
<evidence type="ECO:0000256" key="4">
    <source>
        <dbReference type="ARBA" id="ARBA00022692"/>
    </source>
</evidence>
<organism evidence="9 10">
    <name type="scientific">Coccidioides immitis RMSCC 3703</name>
    <dbReference type="NCBI Taxonomy" id="454286"/>
    <lineage>
        <taxon>Eukaryota</taxon>
        <taxon>Fungi</taxon>
        <taxon>Dikarya</taxon>
        <taxon>Ascomycota</taxon>
        <taxon>Pezizomycotina</taxon>
        <taxon>Eurotiomycetes</taxon>
        <taxon>Eurotiomycetidae</taxon>
        <taxon>Onygenales</taxon>
        <taxon>Onygenaceae</taxon>
        <taxon>Coccidioides</taxon>
    </lineage>
</organism>
<evidence type="ECO:0000256" key="3">
    <source>
        <dbReference type="ARBA" id="ARBA00022448"/>
    </source>
</evidence>
<evidence type="ECO:0000256" key="5">
    <source>
        <dbReference type="ARBA" id="ARBA00022989"/>
    </source>
</evidence>
<keyword evidence="6 8" id="KW-0472">Membrane</keyword>
<evidence type="ECO:0000256" key="8">
    <source>
        <dbReference type="SAM" id="Phobius"/>
    </source>
</evidence>
<sequence length="148" mass="15347">MNARAVLRSMRPQKKVGASPTHPVDEVLPAGKLAVYGLQHVLAFYAGAVIVPILLANSIGLSQQELIHLINADLFTCGIASIIQSVGFWKVGGVTFTAVSPMIAIGMAAGGGTDGLLVIYGAVIVAGLGTFLHRPLLQPADPVLPLRS</sequence>
<dbReference type="Pfam" id="PF00860">
    <property type="entry name" value="Xan_ur_permease"/>
    <property type="match status" value="1"/>
</dbReference>
<reference evidence="10" key="1">
    <citation type="journal article" date="2010" name="Genome Res.">
        <title>Population genomic sequencing of Coccidioides fungi reveals recent hybridization and transposon control.</title>
        <authorList>
            <person name="Neafsey D.E."/>
            <person name="Barker B.M."/>
            <person name="Sharpton T.J."/>
            <person name="Stajich J.E."/>
            <person name="Park D.J."/>
            <person name="Whiston E."/>
            <person name="Hung C.-Y."/>
            <person name="McMahan C."/>
            <person name="White J."/>
            <person name="Sykes S."/>
            <person name="Heiman D."/>
            <person name="Young S."/>
            <person name="Zeng Q."/>
            <person name="Abouelleil A."/>
            <person name="Aftuck L."/>
            <person name="Bessette D."/>
            <person name="Brown A."/>
            <person name="FitzGerald M."/>
            <person name="Lui A."/>
            <person name="Macdonald J.P."/>
            <person name="Priest M."/>
            <person name="Orbach M.J."/>
            <person name="Galgiani J.N."/>
            <person name="Kirkland T.N."/>
            <person name="Cole G.T."/>
            <person name="Birren B.W."/>
            <person name="Henn M.R."/>
            <person name="Taylor J.W."/>
            <person name="Rounsley S.D."/>
        </authorList>
    </citation>
    <scope>NUCLEOTIDE SEQUENCE [LARGE SCALE GENOMIC DNA]</scope>
    <source>
        <strain evidence="10">RMSCC 3703</strain>
    </source>
</reference>
<evidence type="ECO:0000256" key="2">
    <source>
        <dbReference type="ARBA" id="ARBA00008821"/>
    </source>
</evidence>